<evidence type="ECO:0000256" key="1">
    <source>
        <dbReference type="ARBA" id="ARBA00004761"/>
    </source>
</evidence>
<evidence type="ECO:0000256" key="3">
    <source>
        <dbReference type="ARBA" id="ARBA00011233"/>
    </source>
</evidence>
<dbReference type="PANTHER" id="PTHR30246:SF1">
    <property type="entry name" value="2-DEHYDRO-3-DEOXY-6-PHOSPHOGALACTONATE ALDOLASE-RELATED"/>
    <property type="match status" value="1"/>
</dbReference>
<keyword evidence="4" id="KW-0456">Lyase</keyword>
<comment type="caution">
    <text evidence="6">The sequence shown here is derived from an EMBL/GenBank/DDBJ whole genome shotgun (WGS) entry which is preliminary data.</text>
</comment>
<dbReference type="InterPro" id="IPR000887">
    <property type="entry name" value="Aldlse_KDPG_KHG"/>
</dbReference>
<name>A0ABX2TSK0_CLOLD</name>
<keyword evidence="5" id="KW-0119">Carbohydrate metabolism</keyword>
<dbReference type="PANTHER" id="PTHR30246">
    <property type="entry name" value="2-KETO-3-DEOXY-6-PHOSPHOGLUCONATE ALDOLASE"/>
    <property type="match status" value="1"/>
</dbReference>
<dbReference type="RefSeq" id="WP_041705054.1">
    <property type="nucleotide sequence ID" value="NC_014328.1"/>
</dbReference>
<evidence type="ECO:0000256" key="5">
    <source>
        <dbReference type="ARBA" id="ARBA00023277"/>
    </source>
</evidence>
<dbReference type="EMBL" id="LITS01000015">
    <property type="protein sequence ID" value="OAA86092.1"/>
    <property type="molecule type" value="Genomic_DNA"/>
</dbReference>
<proteinExistence type="inferred from homology"/>
<protein>
    <submittedName>
        <fullName evidence="6">KHG/KDPG aldolase</fullName>
    </submittedName>
</protein>
<comment type="similarity">
    <text evidence="2">Belongs to the KHG/KDPG aldolase family.</text>
</comment>
<evidence type="ECO:0000313" key="6">
    <source>
        <dbReference type="EMBL" id="OAA86092.1"/>
    </source>
</evidence>
<evidence type="ECO:0000313" key="7">
    <source>
        <dbReference type="Proteomes" id="UP000077020"/>
    </source>
</evidence>
<dbReference type="CDD" id="cd00452">
    <property type="entry name" value="KDPG_aldolase"/>
    <property type="match status" value="1"/>
</dbReference>
<dbReference type="Pfam" id="PF01081">
    <property type="entry name" value="Aldolase"/>
    <property type="match status" value="1"/>
</dbReference>
<dbReference type="Gene3D" id="3.20.20.70">
    <property type="entry name" value="Aldolase class I"/>
    <property type="match status" value="1"/>
</dbReference>
<evidence type="ECO:0000256" key="4">
    <source>
        <dbReference type="ARBA" id="ARBA00023239"/>
    </source>
</evidence>
<dbReference type="NCBIfam" id="TIGR01182">
    <property type="entry name" value="eda"/>
    <property type="match status" value="1"/>
</dbReference>
<keyword evidence="7" id="KW-1185">Reference proteome</keyword>
<dbReference type="InterPro" id="IPR013785">
    <property type="entry name" value="Aldolase_TIM"/>
</dbReference>
<gene>
    <name evidence="6" type="primary">kdgA</name>
    <name evidence="6" type="ORF">WX45_04115</name>
</gene>
<dbReference type="SUPFAM" id="SSF51569">
    <property type="entry name" value="Aldolase"/>
    <property type="match status" value="1"/>
</dbReference>
<sequence length="221" mass="23551">MNRVRTIMKLAQQGVVAVIRADSKEQGLKIVDAVKKGGIKMLEITMTVPGAIDIIKELAEHYKNEDVVIGAGTVLDAETARACILAGAKYIVSPSFNADVIKLCNRYRILVMPGAMTVKEAVEGLEAGAEIIKIFPGSVFGPQIIKAFKGPIPQGNFMPTGGVNLGNVKEWIKSGAIAVGTGGDLTKGAKTGDYELVTETAKKFVQAVKEAKEGKYNNNFL</sequence>
<dbReference type="NCBIfam" id="NF005119">
    <property type="entry name" value="PRK06552.1"/>
    <property type="match status" value="1"/>
</dbReference>
<accession>A0ABX2TSK0</accession>
<comment type="subunit">
    <text evidence="3">Homotrimer.</text>
</comment>
<reference evidence="6 7" key="1">
    <citation type="journal article" date="2016" name="Biotechnol. Bioeng.">
        <title>Traits of selected Clostridium strains for syngas fermentation to ethanol.</title>
        <authorList>
            <person name="Martin M.E."/>
            <person name="Richter H."/>
            <person name="Saha S."/>
            <person name="Angenent L.T."/>
        </authorList>
    </citation>
    <scope>NUCLEOTIDE SEQUENCE [LARGE SCALE GENOMIC DNA]</scope>
    <source>
        <strain evidence="6 7">PETC</strain>
    </source>
</reference>
<dbReference type="Proteomes" id="UP000077020">
    <property type="component" value="Unassembled WGS sequence"/>
</dbReference>
<organism evidence="6 7">
    <name type="scientific">Clostridium ljungdahlii (strain ATCC 55383 / DSM 13528 / PETC)</name>
    <dbReference type="NCBI Taxonomy" id="748727"/>
    <lineage>
        <taxon>Bacteria</taxon>
        <taxon>Bacillati</taxon>
        <taxon>Bacillota</taxon>
        <taxon>Clostridia</taxon>
        <taxon>Eubacteriales</taxon>
        <taxon>Clostridiaceae</taxon>
        <taxon>Clostridium</taxon>
    </lineage>
</organism>
<comment type="pathway">
    <text evidence="1">Carbohydrate acid metabolism.</text>
</comment>
<evidence type="ECO:0000256" key="2">
    <source>
        <dbReference type="ARBA" id="ARBA00006906"/>
    </source>
</evidence>